<sequence length="223" mass="26641">MKVRDQWNIPYIRQVGREPLILALTFPFSANTHILSLSLSLSAESLLSLLSPSLSHQSNLKTINLASLRREEPVYTFARIIRAMGSELPWNPHIVLVNGRVKVDYDERRRRLTCPQVRAMLTRFKRALIRTRCPITIHKWKYIPRNVKHEEQLSTEFDIGYGEPQTFDYIYGLRTAQFKEWMFKLRNYYADKESHQRALNNPPNEFQNKREQWTWLCEFFDYF</sequence>
<evidence type="ECO:0000313" key="2">
    <source>
        <dbReference type="Proteomes" id="UP000290289"/>
    </source>
</evidence>
<keyword evidence="2" id="KW-1185">Reference proteome</keyword>
<dbReference type="Proteomes" id="UP000290289">
    <property type="component" value="Chromosome 5"/>
</dbReference>
<dbReference type="EMBL" id="RDQH01000331">
    <property type="protein sequence ID" value="RXH99619.1"/>
    <property type="molecule type" value="Genomic_DNA"/>
</dbReference>
<reference evidence="1 2" key="1">
    <citation type="submission" date="2018-10" db="EMBL/GenBank/DDBJ databases">
        <title>A high-quality apple genome assembly.</title>
        <authorList>
            <person name="Hu J."/>
        </authorList>
    </citation>
    <scope>NUCLEOTIDE SEQUENCE [LARGE SCALE GENOMIC DNA]</scope>
    <source>
        <strain evidence="2">cv. HFTH1</strain>
        <tissue evidence="1">Young leaf</tissue>
    </source>
</reference>
<name>A0A498JUQ8_MALDO</name>
<protein>
    <submittedName>
        <fullName evidence="1">Uncharacterized protein</fullName>
    </submittedName>
</protein>
<proteinExistence type="predicted"/>
<organism evidence="1 2">
    <name type="scientific">Malus domestica</name>
    <name type="common">Apple</name>
    <name type="synonym">Pyrus malus</name>
    <dbReference type="NCBI Taxonomy" id="3750"/>
    <lineage>
        <taxon>Eukaryota</taxon>
        <taxon>Viridiplantae</taxon>
        <taxon>Streptophyta</taxon>
        <taxon>Embryophyta</taxon>
        <taxon>Tracheophyta</taxon>
        <taxon>Spermatophyta</taxon>
        <taxon>Magnoliopsida</taxon>
        <taxon>eudicotyledons</taxon>
        <taxon>Gunneridae</taxon>
        <taxon>Pentapetalae</taxon>
        <taxon>rosids</taxon>
        <taxon>fabids</taxon>
        <taxon>Rosales</taxon>
        <taxon>Rosaceae</taxon>
        <taxon>Amygdaloideae</taxon>
        <taxon>Maleae</taxon>
        <taxon>Malus</taxon>
    </lineage>
</organism>
<accession>A0A498JUQ8</accession>
<evidence type="ECO:0000313" key="1">
    <source>
        <dbReference type="EMBL" id="RXH99619.1"/>
    </source>
</evidence>
<dbReference type="AlphaFoldDB" id="A0A498JUQ8"/>
<comment type="caution">
    <text evidence="1">The sequence shown here is derived from an EMBL/GenBank/DDBJ whole genome shotgun (WGS) entry which is preliminary data.</text>
</comment>
<gene>
    <name evidence="1" type="ORF">DVH24_021421</name>
</gene>